<accession>A0ABS1WY73</accession>
<feature type="signal peptide" evidence="1">
    <location>
        <begin position="1"/>
        <end position="23"/>
    </location>
</feature>
<gene>
    <name evidence="3" type="ORF">JM946_14475</name>
</gene>
<keyword evidence="4" id="KW-1185">Reference proteome</keyword>
<feature type="domain" description="PLL-like beta propeller" evidence="2">
    <location>
        <begin position="156"/>
        <end position="322"/>
    </location>
</feature>
<sequence>MRNGYLSLLIASVLGMASTASVAAVCASNAASSNTDAAVAYSADGQVHIFHSLTNGNLVRRFGNPGNPAGLNVENLGGVAGSEPSAASWGPGHVATFLRGSNGALWYLQWDNGSYSNWQSLGGTVTWNPSVVATAPGQMTVFYRGANQQLYYLDYNGGWSGHQGLAGVLTSSPVAVSWGPGHVAVFTRGQANDIWFRQRINGVWGPWETLGGNFAGPDPAVASRGPGLIDVFMKGNDNQYYVRSYNGAWTPNWLKIDLPPAVFNRVSEPGATGNPNGTVTVFGRGMILQGHNGNPDTIAIFAKTSPDGLNWSASWQALQTVTGPSVSTTAANPEAAATGYGSWTVANPVSNGGPLVLCTGP</sequence>
<reference evidence="3 4" key="1">
    <citation type="journal article" date="2021" name="Int. J. Syst. Evol. Microbiol.">
        <title>Steroidobacter gossypii sp. nov., isolated from soil of cotton cropping field.</title>
        <authorList>
            <person name="Huang R."/>
            <person name="Yang S."/>
            <person name="Zhen C."/>
            <person name="Liu W."/>
        </authorList>
    </citation>
    <scope>NUCLEOTIDE SEQUENCE [LARGE SCALE GENOMIC DNA]</scope>
    <source>
        <strain evidence="3 4">S1-65</strain>
    </source>
</reference>
<keyword evidence="1" id="KW-0732">Signal</keyword>
<feature type="chain" id="PRO_5047171637" description="PLL-like beta propeller domain-containing protein" evidence="1">
    <location>
        <begin position="24"/>
        <end position="361"/>
    </location>
</feature>
<dbReference type="Proteomes" id="UP000661077">
    <property type="component" value="Unassembled WGS sequence"/>
</dbReference>
<dbReference type="Pfam" id="PF26607">
    <property type="entry name" value="DUF8189"/>
    <property type="match status" value="1"/>
</dbReference>
<organism evidence="3 4">
    <name type="scientific">Steroidobacter gossypii</name>
    <dbReference type="NCBI Taxonomy" id="2805490"/>
    <lineage>
        <taxon>Bacteria</taxon>
        <taxon>Pseudomonadati</taxon>
        <taxon>Pseudomonadota</taxon>
        <taxon>Gammaproteobacteria</taxon>
        <taxon>Steroidobacterales</taxon>
        <taxon>Steroidobacteraceae</taxon>
        <taxon>Steroidobacter</taxon>
    </lineage>
</organism>
<evidence type="ECO:0000313" key="4">
    <source>
        <dbReference type="Proteomes" id="UP000661077"/>
    </source>
</evidence>
<dbReference type="RefSeq" id="WP_203168009.1">
    <property type="nucleotide sequence ID" value="NZ_JAEVLS010000003.1"/>
</dbReference>
<evidence type="ECO:0000256" key="1">
    <source>
        <dbReference type="SAM" id="SignalP"/>
    </source>
</evidence>
<comment type="caution">
    <text evidence="3">The sequence shown here is derived from an EMBL/GenBank/DDBJ whole genome shotgun (WGS) entry which is preliminary data.</text>
</comment>
<evidence type="ECO:0000313" key="3">
    <source>
        <dbReference type="EMBL" id="MBM0105934.1"/>
    </source>
</evidence>
<dbReference type="InterPro" id="IPR058502">
    <property type="entry name" value="PLL-like_beta-prop"/>
</dbReference>
<proteinExistence type="predicted"/>
<dbReference type="SUPFAM" id="SSF89372">
    <property type="entry name" value="Fucose-specific lectin"/>
    <property type="match status" value="1"/>
</dbReference>
<protein>
    <recommendedName>
        <fullName evidence="2">PLL-like beta propeller domain-containing protein</fullName>
    </recommendedName>
</protein>
<dbReference type="Gene3D" id="2.120.10.70">
    <property type="entry name" value="Fucose-specific lectin"/>
    <property type="match status" value="2"/>
</dbReference>
<evidence type="ECO:0000259" key="2">
    <source>
        <dbReference type="Pfam" id="PF26607"/>
    </source>
</evidence>
<dbReference type="EMBL" id="JAEVLS010000003">
    <property type="protein sequence ID" value="MBM0105934.1"/>
    <property type="molecule type" value="Genomic_DNA"/>
</dbReference>
<name>A0ABS1WY73_9GAMM</name>